<accession>A0A0D3JH30</accession>
<dbReference type="EnsemblProtists" id="EOD22815">
    <property type="protein sequence ID" value="EOD22815"/>
    <property type="gene ID" value="EMIHUDRAFT_195194"/>
</dbReference>
<proteinExistence type="predicted"/>
<evidence type="ECO:0000313" key="2">
    <source>
        <dbReference type="Proteomes" id="UP000013827"/>
    </source>
</evidence>
<sequence>MAYFTDNSADQLIAGSLRSGDVVLINRPCRSLHPPAAALCWLSKHGLSGDGRGWDHAALVVVNEKSEERLMQGGDIAEATLLPLRGERDTTALQAPPRKQRAGALGWGRGRRWQAGTRAMLTDEFRMQKSPDGFDADASLTRCGALMLETTGSLDLPSDAASGPAGCPSARCANLWEVYRRMRAGDRRHATLTPADLKRLPLFERPITLRS</sequence>
<organism evidence="1 2">
    <name type="scientific">Emiliania huxleyi (strain CCMP1516)</name>
    <dbReference type="NCBI Taxonomy" id="280463"/>
    <lineage>
        <taxon>Eukaryota</taxon>
        <taxon>Haptista</taxon>
        <taxon>Haptophyta</taxon>
        <taxon>Prymnesiophyceae</taxon>
        <taxon>Isochrysidales</taxon>
        <taxon>Noelaerhabdaceae</taxon>
        <taxon>Emiliania</taxon>
    </lineage>
</organism>
<dbReference type="Proteomes" id="UP000013827">
    <property type="component" value="Unassembled WGS sequence"/>
</dbReference>
<protein>
    <submittedName>
        <fullName evidence="1">Uncharacterized protein</fullName>
    </submittedName>
</protein>
<name>A0A0D3JH30_EMIH1</name>
<dbReference type="PaxDb" id="2903-EOD22815"/>
<reference evidence="1" key="2">
    <citation type="submission" date="2024-10" db="UniProtKB">
        <authorList>
            <consortium name="EnsemblProtists"/>
        </authorList>
    </citation>
    <scope>IDENTIFICATION</scope>
</reference>
<reference evidence="2" key="1">
    <citation type="journal article" date="2013" name="Nature">
        <title>Pan genome of the phytoplankton Emiliania underpins its global distribution.</title>
        <authorList>
            <person name="Read B.A."/>
            <person name="Kegel J."/>
            <person name="Klute M.J."/>
            <person name="Kuo A."/>
            <person name="Lefebvre S.C."/>
            <person name="Maumus F."/>
            <person name="Mayer C."/>
            <person name="Miller J."/>
            <person name="Monier A."/>
            <person name="Salamov A."/>
            <person name="Young J."/>
            <person name="Aguilar M."/>
            <person name="Claverie J.M."/>
            <person name="Frickenhaus S."/>
            <person name="Gonzalez K."/>
            <person name="Herman E.K."/>
            <person name="Lin Y.C."/>
            <person name="Napier J."/>
            <person name="Ogata H."/>
            <person name="Sarno A.F."/>
            <person name="Shmutz J."/>
            <person name="Schroeder D."/>
            <person name="de Vargas C."/>
            <person name="Verret F."/>
            <person name="von Dassow P."/>
            <person name="Valentin K."/>
            <person name="Van de Peer Y."/>
            <person name="Wheeler G."/>
            <person name="Dacks J.B."/>
            <person name="Delwiche C.F."/>
            <person name="Dyhrman S.T."/>
            <person name="Glockner G."/>
            <person name="John U."/>
            <person name="Richards T."/>
            <person name="Worden A.Z."/>
            <person name="Zhang X."/>
            <person name="Grigoriev I.V."/>
            <person name="Allen A.E."/>
            <person name="Bidle K."/>
            <person name="Borodovsky M."/>
            <person name="Bowler C."/>
            <person name="Brownlee C."/>
            <person name="Cock J.M."/>
            <person name="Elias M."/>
            <person name="Gladyshev V.N."/>
            <person name="Groth M."/>
            <person name="Guda C."/>
            <person name="Hadaegh A."/>
            <person name="Iglesias-Rodriguez M.D."/>
            <person name="Jenkins J."/>
            <person name="Jones B.M."/>
            <person name="Lawson T."/>
            <person name="Leese F."/>
            <person name="Lindquist E."/>
            <person name="Lobanov A."/>
            <person name="Lomsadze A."/>
            <person name="Malik S.B."/>
            <person name="Marsh M.E."/>
            <person name="Mackinder L."/>
            <person name="Mock T."/>
            <person name="Mueller-Roeber B."/>
            <person name="Pagarete A."/>
            <person name="Parker M."/>
            <person name="Probert I."/>
            <person name="Quesneville H."/>
            <person name="Raines C."/>
            <person name="Rensing S.A."/>
            <person name="Riano-Pachon D.M."/>
            <person name="Richier S."/>
            <person name="Rokitta S."/>
            <person name="Shiraiwa Y."/>
            <person name="Soanes D.M."/>
            <person name="van der Giezen M."/>
            <person name="Wahlund T.M."/>
            <person name="Williams B."/>
            <person name="Wilson W."/>
            <person name="Wolfe G."/>
            <person name="Wurch L.L."/>
        </authorList>
    </citation>
    <scope>NUCLEOTIDE SEQUENCE</scope>
</reference>
<dbReference type="RefSeq" id="XP_005775244.1">
    <property type="nucleotide sequence ID" value="XM_005775187.1"/>
</dbReference>
<keyword evidence="2" id="KW-1185">Reference proteome</keyword>
<dbReference type="AlphaFoldDB" id="A0A0D3JH30"/>
<dbReference type="GeneID" id="17268362"/>
<evidence type="ECO:0000313" key="1">
    <source>
        <dbReference type="EnsemblProtists" id="EOD22815"/>
    </source>
</evidence>
<dbReference type="KEGG" id="ehx:EMIHUDRAFT_195194"/>
<dbReference type="HOGENOM" id="CLU_1306848_0_0_1"/>